<accession>A0A6L9SVK6</accession>
<evidence type="ECO:0000313" key="4">
    <source>
        <dbReference type="Proteomes" id="UP000483293"/>
    </source>
</evidence>
<dbReference type="CDD" id="cd19082">
    <property type="entry name" value="AKR_AKR10A1_2"/>
    <property type="match status" value="1"/>
</dbReference>
<dbReference type="Pfam" id="PF00248">
    <property type="entry name" value="Aldo_ket_red"/>
    <property type="match status" value="1"/>
</dbReference>
<dbReference type="Gene3D" id="3.20.20.100">
    <property type="entry name" value="NADP-dependent oxidoreductase domain"/>
    <property type="match status" value="1"/>
</dbReference>
<evidence type="ECO:0000256" key="1">
    <source>
        <dbReference type="ARBA" id="ARBA00023002"/>
    </source>
</evidence>
<evidence type="ECO:0000259" key="2">
    <source>
        <dbReference type="Pfam" id="PF00248"/>
    </source>
</evidence>
<name>A0A6L9SVK6_9BIFI</name>
<dbReference type="AlphaFoldDB" id="A0A6L9SVK6"/>
<sequence length="300" mass="33247">MLEGGDASELLDRAVACDINAFDCAENYGKAEISLGDWLKGRNDRERLVIETKGCHPDFGEGWVRSRVTKEALDRDLAQSLDRLHTGYVDIYMLHRDDPDVPAGEIVEWLNEHHRKGEIRAFGGSNWSCARIAEANRYAAEHDLTPFTVSSPNFGLAVEHENPWVGEGVTIGGADHAADRDWYRGNGMAVFAYSALARGFMTGMFPSSDRASAERVLDQEARKGFLYDDNFERLHRAEQLAGRKGATVAQIAVAWLFHQGMNVFALLSCTSLPIIEANAAAADIDLTDEECAWLNLDEAR</sequence>
<keyword evidence="4" id="KW-1185">Reference proteome</keyword>
<organism evidence="3 4">
    <name type="scientific">Bifidobacterium platyrrhinorum</name>
    <dbReference type="NCBI Taxonomy" id="2661628"/>
    <lineage>
        <taxon>Bacteria</taxon>
        <taxon>Bacillati</taxon>
        <taxon>Actinomycetota</taxon>
        <taxon>Actinomycetes</taxon>
        <taxon>Bifidobacteriales</taxon>
        <taxon>Bifidobacteriaceae</taxon>
        <taxon>Bifidobacterium</taxon>
    </lineage>
</organism>
<dbReference type="InterPro" id="IPR023210">
    <property type="entry name" value="NADP_OxRdtase_dom"/>
</dbReference>
<reference evidence="3 4" key="1">
    <citation type="submission" date="2019-10" db="EMBL/GenBank/DDBJ databases">
        <title>Bifidobacterium from non-human primates.</title>
        <authorList>
            <person name="Modesto M."/>
        </authorList>
    </citation>
    <scope>NUCLEOTIDE SEQUENCE [LARGE SCALE GENOMIC DNA]</scope>
    <source>
        <strain evidence="3 4">SMA15</strain>
    </source>
</reference>
<dbReference type="InterPro" id="IPR050523">
    <property type="entry name" value="AKR_Detox_Biosynth"/>
</dbReference>
<comment type="caution">
    <text evidence="3">The sequence shown here is derived from an EMBL/GenBank/DDBJ whole genome shotgun (WGS) entry which is preliminary data.</text>
</comment>
<gene>
    <name evidence="3" type="ORF">GFD21_05215</name>
</gene>
<dbReference type="PANTHER" id="PTHR43364:SF4">
    <property type="entry name" value="NAD(P)-LINKED OXIDOREDUCTASE SUPERFAMILY PROTEIN"/>
    <property type="match status" value="1"/>
</dbReference>
<dbReference type="EMBL" id="WHZV01000003">
    <property type="protein sequence ID" value="NEG55181.1"/>
    <property type="molecule type" value="Genomic_DNA"/>
</dbReference>
<dbReference type="SUPFAM" id="SSF51430">
    <property type="entry name" value="NAD(P)-linked oxidoreductase"/>
    <property type="match status" value="1"/>
</dbReference>
<keyword evidence="1" id="KW-0560">Oxidoreductase</keyword>
<dbReference type="GO" id="GO:0005829">
    <property type="term" value="C:cytosol"/>
    <property type="evidence" value="ECO:0007669"/>
    <property type="project" value="TreeGrafter"/>
</dbReference>
<dbReference type="InterPro" id="IPR036812">
    <property type="entry name" value="NAD(P)_OxRdtase_dom_sf"/>
</dbReference>
<protein>
    <submittedName>
        <fullName evidence="3">Aldo/keto reductase</fullName>
    </submittedName>
</protein>
<dbReference type="PANTHER" id="PTHR43364">
    <property type="entry name" value="NADH-SPECIFIC METHYLGLYOXAL REDUCTASE-RELATED"/>
    <property type="match status" value="1"/>
</dbReference>
<proteinExistence type="predicted"/>
<evidence type="ECO:0000313" key="3">
    <source>
        <dbReference type="EMBL" id="NEG55181.1"/>
    </source>
</evidence>
<dbReference type="GO" id="GO:0016491">
    <property type="term" value="F:oxidoreductase activity"/>
    <property type="evidence" value="ECO:0007669"/>
    <property type="project" value="UniProtKB-KW"/>
</dbReference>
<feature type="domain" description="NADP-dependent oxidoreductase" evidence="2">
    <location>
        <begin position="6"/>
        <end position="292"/>
    </location>
</feature>
<dbReference type="Proteomes" id="UP000483293">
    <property type="component" value="Unassembled WGS sequence"/>
</dbReference>